<dbReference type="SFLD" id="SFLDG01129">
    <property type="entry name" value="C1.5:_HAD__Beta-PGM__Phosphata"/>
    <property type="match status" value="1"/>
</dbReference>
<name>A0A7C9HFQ4_9BACT</name>
<dbReference type="InterPro" id="IPR051540">
    <property type="entry name" value="S-2-haloacid_dehalogenase"/>
</dbReference>
<dbReference type="Gene3D" id="1.10.150.240">
    <property type="entry name" value="Putative phosphatase, domain 2"/>
    <property type="match status" value="1"/>
</dbReference>
<proteinExistence type="predicted"/>
<evidence type="ECO:0000313" key="3">
    <source>
        <dbReference type="Proteomes" id="UP000482295"/>
    </source>
</evidence>
<dbReference type="Pfam" id="PF00702">
    <property type="entry name" value="Hydrolase"/>
    <property type="match status" value="1"/>
</dbReference>
<dbReference type="SFLD" id="SFLDS00003">
    <property type="entry name" value="Haloacid_Dehalogenase"/>
    <property type="match status" value="1"/>
</dbReference>
<dbReference type="AlphaFoldDB" id="A0A7C9HFQ4"/>
<protein>
    <submittedName>
        <fullName evidence="2">HAD family hydrolase</fullName>
    </submittedName>
</protein>
<dbReference type="Gene3D" id="3.40.50.1000">
    <property type="entry name" value="HAD superfamily/HAD-like"/>
    <property type="match status" value="1"/>
</dbReference>
<gene>
    <name evidence="2" type="ORF">F0475_05275</name>
</gene>
<sequence>MRQITLLAFDADDTLWGSQTYFDSVEQVYCEILASYAEADEISRSLRSTERENNVLYGCGSKSFILSLVENAVYISQGKVTGEEIEQIIGIGKELLRLPGKPFDRVRSSLEQLRSTGLYRMVVFTRGELLDQEKKMERSGLRSFFDDVIVVSDKTEDAYRRLCKRFNVRTEQLLMVGNSFSSDIEPVLDVGGWAAYISNYSSWKDEAMVDNIHPRLIRLSRITDLGPWLSSPSMFIDKSRLS</sequence>
<dbReference type="PANTHER" id="PTHR43316">
    <property type="entry name" value="HYDROLASE, HALOACID DELAHOGENASE-RELATED"/>
    <property type="match status" value="1"/>
</dbReference>
<dbReference type="PANTHER" id="PTHR43316:SF8">
    <property type="entry name" value="HAD FAMILY HYDROLASE"/>
    <property type="match status" value="1"/>
</dbReference>
<reference evidence="2 3" key="1">
    <citation type="submission" date="2019-09" db="EMBL/GenBank/DDBJ databases">
        <title>Prevotella A2879 sp. nov., isolated from an abscess of a patient.</title>
        <authorList>
            <person name="Buhl M."/>
            <person name="Oberhettinger P."/>
        </authorList>
    </citation>
    <scope>NUCLEOTIDE SEQUENCE [LARGE SCALE GENOMIC DNA]</scope>
    <source>
        <strain evidence="2 3">A2879</strain>
    </source>
</reference>
<dbReference type="InterPro" id="IPR023214">
    <property type="entry name" value="HAD_sf"/>
</dbReference>
<evidence type="ECO:0000313" key="2">
    <source>
        <dbReference type="EMBL" id="MUL27726.1"/>
    </source>
</evidence>
<dbReference type="InterPro" id="IPR023198">
    <property type="entry name" value="PGP-like_dom2"/>
</dbReference>
<evidence type="ECO:0000256" key="1">
    <source>
        <dbReference type="ARBA" id="ARBA00022801"/>
    </source>
</evidence>
<accession>A0A7C9HFQ4</accession>
<organism evidence="2 3">
    <name type="scientific">Prevotella vespertina</name>
    <dbReference type="NCBI Taxonomy" id="2608404"/>
    <lineage>
        <taxon>Bacteria</taxon>
        <taxon>Pseudomonadati</taxon>
        <taxon>Bacteroidota</taxon>
        <taxon>Bacteroidia</taxon>
        <taxon>Bacteroidales</taxon>
        <taxon>Prevotellaceae</taxon>
        <taxon>Prevotella</taxon>
    </lineage>
</organism>
<dbReference type="RefSeq" id="WP_155715872.1">
    <property type="nucleotide sequence ID" value="NZ_VVIQ01000004.1"/>
</dbReference>
<dbReference type="InterPro" id="IPR036412">
    <property type="entry name" value="HAD-like_sf"/>
</dbReference>
<keyword evidence="3" id="KW-1185">Reference proteome</keyword>
<dbReference type="Proteomes" id="UP000482295">
    <property type="component" value="Unassembled WGS sequence"/>
</dbReference>
<dbReference type="SUPFAM" id="SSF56784">
    <property type="entry name" value="HAD-like"/>
    <property type="match status" value="1"/>
</dbReference>
<comment type="caution">
    <text evidence="2">The sequence shown here is derived from an EMBL/GenBank/DDBJ whole genome shotgun (WGS) entry which is preliminary data.</text>
</comment>
<dbReference type="EMBL" id="VVIQ01000004">
    <property type="protein sequence ID" value="MUL27726.1"/>
    <property type="molecule type" value="Genomic_DNA"/>
</dbReference>
<keyword evidence="1 2" id="KW-0378">Hydrolase</keyword>
<dbReference type="GO" id="GO:0016787">
    <property type="term" value="F:hydrolase activity"/>
    <property type="evidence" value="ECO:0007669"/>
    <property type="project" value="UniProtKB-KW"/>
</dbReference>